<dbReference type="EMBL" id="ML735047">
    <property type="protein sequence ID" value="KAB8200293.1"/>
    <property type="molecule type" value="Genomic_DNA"/>
</dbReference>
<protein>
    <submittedName>
        <fullName evidence="2">Uncharacterized protein</fullName>
    </submittedName>
</protein>
<reference evidence="2 3" key="1">
    <citation type="submission" date="2019-04" db="EMBL/GenBank/DDBJ databases">
        <title>Fungal friends and foes A comparative genomics study of 23 Aspergillus species from section Flavi.</title>
        <authorList>
            <consortium name="DOE Joint Genome Institute"/>
            <person name="Kjaerbolling I."/>
            <person name="Vesth T.C."/>
            <person name="Frisvad J.C."/>
            <person name="Nybo J.L."/>
            <person name="Theobald S."/>
            <person name="Kildgaard S."/>
            <person name="Petersen T.I."/>
            <person name="Kuo A."/>
            <person name="Sato A."/>
            <person name="Lyhne E.K."/>
            <person name="Kogle M.E."/>
            <person name="Wiebenga A."/>
            <person name="Kun R.S."/>
            <person name="Lubbers R.J."/>
            <person name="Makela M.R."/>
            <person name="Barry K."/>
            <person name="Chovatia M."/>
            <person name="Clum A."/>
            <person name="Daum C."/>
            <person name="Haridas S."/>
            <person name="He G."/>
            <person name="LaButti K."/>
            <person name="Lipzen A."/>
            <person name="Mondo S."/>
            <person name="Pangilinan J."/>
            <person name="Riley R."/>
            <person name="Salamov A."/>
            <person name="Simmons B.A."/>
            <person name="Magnuson J.K."/>
            <person name="Henrissat B."/>
            <person name="Mortensen U.H."/>
            <person name="Larsen T.O."/>
            <person name="De vries R.P."/>
            <person name="Grigoriev I.V."/>
            <person name="Machida M."/>
            <person name="Baker S.E."/>
            <person name="Andersen M.R."/>
        </authorList>
    </citation>
    <scope>NUCLEOTIDE SEQUENCE [LARGE SCALE GENOMIC DNA]</scope>
    <source>
        <strain evidence="2 3">CBS 117618</strain>
    </source>
</reference>
<keyword evidence="1" id="KW-1133">Transmembrane helix</keyword>
<organism evidence="2 3">
    <name type="scientific">Aspergillus parasiticus</name>
    <dbReference type="NCBI Taxonomy" id="5067"/>
    <lineage>
        <taxon>Eukaryota</taxon>
        <taxon>Fungi</taxon>
        <taxon>Dikarya</taxon>
        <taxon>Ascomycota</taxon>
        <taxon>Pezizomycotina</taxon>
        <taxon>Eurotiomycetes</taxon>
        <taxon>Eurotiomycetidae</taxon>
        <taxon>Eurotiales</taxon>
        <taxon>Aspergillaceae</taxon>
        <taxon>Aspergillus</taxon>
        <taxon>Aspergillus subgen. Circumdati</taxon>
    </lineage>
</organism>
<sequence>MISYTSLCRDQHTLVHSQLIIVGDGLFFTKDSAEDLSDPSPKNNVQFILIVLQTIFGRDGCALFVSSISPLFLYFYFFINSLASFNFFMNR</sequence>
<dbReference type="VEuPathDB" id="FungiDB:BDV34DRAFT_205042"/>
<feature type="transmembrane region" description="Helical" evidence="1">
    <location>
        <begin position="71"/>
        <end position="89"/>
    </location>
</feature>
<proteinExistence type="predicted"/>
<dbReference type="AlphaFoldDB" id="A0A5N6D7M4"/>
<dbReference type="Proteomes" id="UP000326532">
    <property type="component" value="Unassembled WGS sequence"/>
</dbReference>
<accession>A0A5N6D7M4</accession>
<keyword evidence="1" id="KW-0812">Transmembrane</keyword>
<keyword evidence="3" id="KW-1185">Reference proteome</keyword>
<evidence type="ECO:0000256" key="1">
    <source>
        <dbReference type="SAM" id="Phobius"/>
    </source>
</evidence>
<keyword evidence="1" id="KW-0472">Membrane</keyword>
<gene>
    <name evidence="2" type="ORF">BDV34DRAFT_205042</name>
</gene>
<name>A0A5N6D7M4_ASPPA</name>
<evidence type="ECO:0000313" key="3">
    <source>
        <dbReference type="Proteomes" id="UP000326532"/>
    </source>
</evidence>
<evidence type="ECO:0000313" key="2">
    <source>
        <dbReference type="EMBL" id="KAB8200293.1"/>
    </source>
</evidence>